<gene>
    <name evidence="1" type="ORF">O181_015549</name>
</gene>
<dbReference type="EMBL" id="AVOT02004256">
    <property type="protein sequence ID" value="MBW0475834.1"/>
    <property type="molecule type" value="Genomic_DNA"/>
</dbReference>
<dbReference type="OrthoDB" id="3268424at2759"/>
<evidence type="ECO:0000313" key="1">
    <source>
        <dbReference type="EMBL" id="MBW0475834.1"/>
    </source>
</evidence>
<reference evidence="1" key="1">
    <citation type="submission" date="2021-03" db="EMBL/GenBank/DDBJ databases">
        <title>Draft genome sequence of rust myrtle Austropuccinia psidii MF-1, a brazilian biotype.</title>
        <authorList>
            <person name="Quecine M.C."/>
            <person name="Pachon D.M.R."/>
            <person name="Bonatelli M.L."/>
            <person name="Correr F.H."/>
            <person name="Franceschini L.M."/>
            <person name="Leite T.F."/>
            <person name="Margarido G.R.A."/>
            <person name="Almeida C.A."/>
            <person name="Ferrarezi J.A."/>
            <person name="Labate C.A."/>
        </authorList>
    </citation>
    <scope>NUCLEOTIDE SEQUENCE</scope>
    <source>
        <strain evidence="1">MF-1</strain>
    </source>
</reference>
<dbReference type="PANTHER" id="PTHR47501">
    <property type="entry name" value="TRANSPOSASE-RELATED"/>
    <property type="match status" value="1"/>
</dbReference>
<dbReference type="SUPFAM" id="SSF53098">
    <property type="entry name" value="Ribonuclease H-like"/>
    <property type="match status" value="1"/>
</dbReference>
<dbReference type="AlphaFoldDB" id="A0A9Q3C278"/>
<name>A0A9Q3C278_9BASI</name>
<protein>
    <submittedName>
        <fullName evidence="1">Uncharacterized protein</fullName>
    </submittedName>
</protein>
<keyword evidence="2" id="KW-1185">Reference proteome</keyword>
<proteinExistence type="predicted"/>
<accession>A0A9Q3C278</accession>
<comment type="caution">
    <text evidence="1">The sequence shown here is derived from an EMBL/GenBank/DDBJ whole genome shotgun (WGS) entry which is preliminary data.</text>
</comment>
<evidence type="ECO:0000313" key="2">
    <source>
        <dbReference type="Proteomes" id="UP000765509"/>
    </source>
</evidence>
<organism evidence="1 2">
    <name type="scientific">Austropuccinia psidii MF-1</name>
    <dbReference type="NCBI Taxonomy" id="1389203"/>
    <lineage>
        <taxon>Eukaryota</taxon>
        <taxon>Fungi</taxon>
        <taxon>Dikarya</taxon>
        <taxon>Basidiomycota</taxon>
        <taxon>Pucciniomycotina</taxon>
        <taxon>Pucciniomycetes</taxon>
        <taxon>Pucciniales</taxon>
        <taxon>Sphaerophragmiaceae</taxon>
        <taxon>Austropuccinia</taxon>
    </lineage>
</organism>
<dbReference type="InterPro" id="IPR012337">
    <property type="entry name" value="RNaseH-like_sf"/>
</dbReference>
<dbReference type="Proteomes" id="UP000765509">
    <property type="component" value="Unassembled WGS sequence"/>
</dbReference>
<sequence>MIAATATQLYFEGKQLLIKEVSHIPQSTVLCTSIDGWTTKDQSQSYLAIVMQWIDPLTYSFRKTLVAFERMLGMHTGVALACTLWEALAEQGMIKQLYCITGDNAANNMAMTTVLQEKFAIIGIQWPKNKRFHRCTCHVLNLVAKEFLAYMGQLTDEYYKFFDNYLGLKQAPIDDSNDEGLSGSVVLHNKSGDVAYLVDQAFEPEGIEADQTQSQTSSDKMDMRILRELCSRIRGSTKQRVISTIMQ</sequence>